<sequence>MTLHMLPSSSNLALLAAFLFIVSCVNQSCVAHPARGLSQLDPISQLEARSPQDLEERTSLPNQVVPTRIISKYQCPVGAQCNDGDDADENGSNDDDEGGEESDKPDTEYEPSDFEKSPEKAKKVERTKKRQKPDGKDIFWPVVETTPSEHVNIIMMLSRSVGTILDTTVSAPEQQAFHIRMLAIIISISNERSLAMIEPQRGQVFDASDDDDSNDDDENDEDEDEDEDEDDDDDDDDNTQAGEDVDMGEDIIEEEVKADVQSVPEPSTSRFPPFDPTNRLSNCLVLTDDPNSTKESHITIFNIVNDTVVDVKNVHQMRRNDIAQEKMNLGCGEVLSMKGVRRVQKIVSG</sequence>
<feature type="compositionally biased region" description="Acidic residues" evidence="1">
    <location>
        <begin position="83"/>
        <end position="100"/>
    </location>
</feature>
<accession>A0A6A6GUJ6</accession>
<dbReference type="EMBL" id="ML991862">
    <property type="protein sequence ID" value="KAF2229472.1"/>
    <property type="molecule type" value="Genomic_DNA"/>
</dbReference>
<reference evidence="3" key="1">
    <citation type="journal article" date="2020" name="Stud. Mycol.">
        <title>101 Dothideomycetes genomes: a test case for predicting lifestyles and emergence of pathogens.</title>
        <authorList>
            <person name="Haridas S."/>
            <person name="Albert R."/>
            <person name="Binder M."/>
            <person name="Bloem J."/>
            <person name="Labutti K."/>
            <person name="Salamov A."/>
            <person name="Andreopoulos B."/>
            <person name="Baker S."/>
            <person name="Barry K."/>
            <person name="Bills G."/>
            <person name="Bluhm B."/>
            <person name="Cannon C."/>
            <person name="Castanera R."/>
            <person name="Culley D."/>
            <person name="Daum C."/>
            <person name="Ezra D."/>
            <person name="Gonzalez J."/>
            <person name="Henrissat B."/>
            <person name="Kuo A."/>
            <person name="Liang C."/>
            <person name="Lipzen A."/>
            <person name="Lutzoni F."/>
            <person name="Magnuson J."/>
            <person name="Mondo S."/>
            <person name="Nolan M."/>
            <person name="Ohm R."/>
            <person name="Pangilinan J."/>
            <person name="Park H.-J."/>
            <person name="Ramirez L."/>
            <person name="Alfaro M."/>
            <person name="Sun H."/>
            <person name="Tritt A."/>
            <person name="Yoshinaga Y."/>
            <person name="Zwiers L.-H."/>
            <person name="Turgeon B."/>
            <person name="Goodwin S."/>
            <person name="Spatafora J."/>
            <person name="Crous P."/>
            <person name="Grigoriev I."/>
        </authorList>
    </citation>
    <scope>NUCLEOTIDE SEQUENCE</scope>
    <source>
        <strain evidence="3">Tuck. ex Michener</strain>
    </source>
</reference>
<feature type="compositionally biased region" description="Basic and acidic residues" evidence="1">
    <location>
        <begin position="101"/>
        <end position="124"/>
    </location>
</feature>
<proteinExistence type="predicted"/>
<evidence type="ECO:0000313" key="3">
    <source>
        <dbReference type="EMBL" id="KAF2229472.1"/>
    </source>
</evidence>
<feature type="chain" id="PRO_5025501503" evidence="2">
    <location>
        <begin position="28"/>
        <end position="349"/>
    </location>
</feature>
<keyword evidence="2" id="KW-0732">Signal</keyword>
<evidence type="ECO:0000313" key="4">
    <source>
        <dbReference type="Proteomes" id="UP000800092"/>
    </source>
</evidence>
<feature type="compositionally biased region" description="Acidic residues" evidence="1">
    <location>
        <begin position="207"/>
        <end position="249"/>
    </location>
</feature>
<evidence type="ECO:0000256" key="2">
    <source>
        <dbReference type="SAM" id="SignalP"/>
    </source>
</evidence>
<dbReference type="Proteomes" id="UP000800092">
    <property type="component" value="Unassembled WGS sequence"/>
</dbReference>
<protein>
    <submittedName>
        <fullName evidence="3">Uncharacterized protein</fullName>
    </submittedName>
</protein>
<dbReference type="AlphaFoldDB" id="A0A6A6GUJ6"/>
<feature type="region of interest" description="Disordered" evidence="1">
    <location>
        <begin position="256"/>
        <end position="275"/>
    </location>
</feature>
<feature type="signal peptide" evidence="2">
    <location>
        <begin position="1"/>
        <end position="27"/>
    </location>
</feature>
<feature type="region of interest" description="Disordered" evidence="1">
    <location>
        <begin position="202"/>
        <end position="249"/>
    </location>
</feature>
<name>A0A6A6GUJ6_VIRVR</name>
<evidence type="ECO:0000256" key="1">
    <source>
        <dbReference type="SAM" id="MobiDB-lite"/>
    </source>
</evidence>
<gene>
    <name evidence="3" type="ORF">EV356DRAFT_537182</name>
</gene>
<keyword evidence="4" id="KW-1185">Reference proteome</keyword>
<feature type="region of interest" description="Disordered" evidence="1">
    <location>
        <begin position="80"/>
        <end position="132"/>
    </location>
</feature>
<organism evidence="3 4">
    <name type="scientific">Viridothelium virens</name>
    <name type="common">Speckled blister lichen</name>
    <name type="synonym">Trypethelium virens</name>
    <dbReference type="NCBI Taxonomy" id="1048519"/>
    <lineage>
        <taxon>Eukaryota</taxon>
        <taxon>Fungi</taxon>
        <taxon>Dikarya</taxon>
        <taxon>Ascomycota</taxon>
        <taxon>Pezizomycotina</taxon>
        <taxon>Dothideomycetes</taxon>
        <taxon>Dothideomycetes incertae sedis</taxon>
        <taxon>Trypetheliales</taxon>
        <taxon>Trypetheliaceae</taxon>
        <taxon>Viridothelium</taxon>
    </lineage>
</organism>